<dbReference type="FunFam" id="3.90.226.10:FF:000009">
    <property type="entry name" value="Carnitinyl-CoA dehydratase"/>
    <property type="match status" value="1"/>
</dbReference>
<dbReference type="PROSITE" id="PS00166">
    <property type="entry name" value="ENOYL_COA_HYDRATASE"/>
    <property type="match status" value="1"/>
</dbReference>
<dbReference type="GO" id="GO:0018812">
    <property type="term" value="F:3-hydroxyacyl-CoA dehydratase activity"/>
    <property type="evidence" value="ECO:0007669"/>
    <property type="project" value="UniProtKB-EC"/>
</dbReference>
<proteinExistence type="inferred from homology"/>
<dbReference type="InterPro" id="IPR001753">
    <property type="entry name" value="Enoyl-CoA_hydra/iso"/>
</dbReference>
<dbReference type="InterPro" id="IPR014748">
    <property type="entry name" value="Enoyl-CoA_hydra_C"/>
</dbReference>
<dbReference type="InterPro" id="IPR029045">
    <property type="entry name" value="ClpP/crotonase-like_dom_sf"/>
</dbReference>
<sequence length="256" mass="28005">MSKQIVLERDGDIAVIQVRRPEALNALSRSIVDEMDRMVEQVRADSSVRVLLFYSEENFAAGADIRDMAPCDEAQAKAFLFTPTYNKIQSLPIPTIAVVDGYAFGGGLELALRCDFRIVSKTAKMGLTELNLGIIPGAGGTVLLPRLVGEAKAKELIYLSRVVSGEEAERIGLAHAAVEKEALWETAKAWAQKLCTRSPLALAAAKKSIEHAVGHPEYDAASDYEGALWAELFNHHDQKEGMAAFFEKRKPVFTGE</sequence>
<accession>A0A645AYN3</accession>
<dbReference type="GO" id="GO:0006635">
    <property type="term" value="P:fatty acid beta-oxidation"/>
    <property type="evidence" value="ECO:0007669"/>
    <property type="project" value="TreeGrafter"/>
</dbReference>
<keyword evidence="2 3" id="KW-0456">Lyase</keyword>
<dbReference type="EMBL" id="VSSQ01016681">
    <property type="protein sequence ID" value="MPM58277.1"/>
    <property type="molecule type" value="Genomic_DNA"/>
</dbReference>
<dbReference type="EC" id="4.2.1.150" evidence="3"/>
<comment type="caution">
    <text evidence="3">The sequence shown here is derived from an EMBL/GenBank/DDBJ whole genome shotgun (WGS) entry which is preliminary data.</text>
</comment>
<reference evidence="3" key="1">
    <citation type="submission" date="2019-08" db="EMBL/GenBank/DDBJ databases">
        <authorList>
            <person name="Kucharzyk K."/>
            <person name="Murdoch R.W."/>
            <person name="Higgins S."/>
            <person name="Loffler F."/>
        </authorList>
    </citation>
    <scope>NUCLEOTIDE SEQUENCE</scope>
</reference>
<dbReference type="PANTHER" id="PTHR11941">
    <property type="entry name" value="ENOYL-COA HYDRATASE-RELATED"/>
    <property type="match status" value="1"/>
</dbReference>
<evidence type="ECO:0000256" key="2">
    <source>
        <dbReference type="ARBA" id="ARBA00023239"/>
    </source>
</evidence>
<dbReference type="Gene3D" id="3.90.226.10">
    <property type="entry name" value="2-enoyl-CoA Hydratase, Chain A, domain 1"/>
    <property type="match status" value="1"/>
</dbReference>
<dbReference type="PANTHER" id="PTHR11941:SF54">
    <property type="entry name" value="ENOYL-COA HYDRATASE, MITOCHONDRIAL"/>
    <property type="match status" value="1"/>
</dbReference>
<protein>
    <submittedName>
        <fullName evidence="3">Short-chain-enoyl-CoA hydratase</fullName>
        <ecNumber evidence="3">4.2.1.150</ecNumber>
    </submittedName>
</protein>
<dbReference type="SUPFAM" id="SSF52096">
    <property type="entry name" value="ClpP/crotonase"/>
    <property type="match status" value="1"/>
</dbReference>
<evidence type="ECO:0000256" key="1">
    <source>
        <dbReference type="ARBA" id="ARBA00005254"/>
    </source>
</evidence>
<dbReference type="InterPro" id="IPR018376">
    <property type="entry name" value="Enoyl-CoA_hyd/isom_CS"/>
</dbReference>
<gene>
    <name evidence="3" type="primary">crt_25</name>
    <name evidence="3" type="ORF">SDC9_105108</name>
</gene>
<name>A0A645AYN3_9ZZZZ</name>
<evidence type="ECO:0000313" key="3">
    <source>
        <dbReference type="EMBL" id="MPM58277.1"/>
    </source>
</evidence>
<dbReference type="Pfam" id="PF00378">
    <property type="entry name" value="ECH_1"/>
    <property type="match status" value="1"/>
</dbReference>
<comment type="similarity">
    <text evidence="1">Belongs to the enoyl-CoA hydratase/isomerase family.</text>
</comment>
<dbReference type="CDD" id="cd06558">
    <property type="entry name" value="crotonase-like"/>
    <property type="match status" value="1"/>
</dbReference>
<dbReference type="FunFam" id="1.10.12.10:FF:000001">
    <property type="entry name" value="Probable enoyl-CoA hydratase, mitochondrial"/>
    <property type="match status" value="1"/>
</dbReference>
<organism evidence="3">
    <name type="scientific">bioreactor metagenome</name>
    <dbReference type="NCBI Taxonomy" id="1076179"/>
    <lineage>
        <taxon>unclassified sequences</taxon>
        <taxon>metagenomes</taxon>
        <taxon>ecological metagenomes</taxon>
    </lineage>
</organism>
<dbReference type="Gene3D" id="1.10.12.10">
    <property type="entry name" value="Lyase 2-enoyl-coa Hydratase, Chain A, domain 2"/>
    <property type="match status" value="1"/>
</dbReference>
<dbReference type="AlphaFoldDB" id="A0A645AYN3"/>